<evidence type="ECO:0000313" key="6">
    <source>
        <dbReference type="Proteomes" id="UP000538955"/>
    </source>
</evidence>
<organism evidence="3 7">
    <name type="scientific">Staphylococcus capitis</name>
    <dbReference type="NCBI Taxonomy" id="29388"/>
    <lineage>
        <taxon>Bacteria</taxon>
        <taxon>Bacillati</taxon>
        <taxon>Bacillota</taxon>
        <taxon>Bacilli</taxon>
        <taxon>Bacillales</taxon>
        <taxon>Staphylococcaceae</taxon>
        <taxon>Staphylococcus</taxon>
    </lineage>
</organism>
<reference evidence="6 7" key="2">
    <citation type="submission" date="2020-04" db="EMBL/GenBank/DDBJ databases">
        <title>The Epidemiology and Molecular Characteristics of Linezolid-Resistant Staphylococcus capitis in Huashan Hospital, Shanghai.</title>
        <authorList>
            <person name="Ding L."/>
            <person name="Li P."/>
            <person name="Yang Y."/>
            <person name="Lin D."/>
            <person name="Xu X."/>
        </authorList>
    </citation>
    <scope>NUCLEOTIDE SEQUENCE [LARGE SCALE GENOMIC DNA]</scope>
    <source>
        <strain evidence="3 7">12-86</strain>
        <strain evidence="2 6">17-84</strain>
    </source>
</reference>
<keyword evidence="6" id="KW-1185">Reference proteome</keyword>
<dbReference type="EMBL" id="JABBMI010000054">
    <property type="protein sequence ID" value="NMK53952.1"/>
    <property type="molecule type" value="Genomic_DNA"/>
</dbReference>
<accession>A0A7X9W9H7</accession>
<evidence type="ECO:0000313" key="7">
    <source>
        <dbReference type="Proteomes" id="UP000550736"/>
    </source>
</evidence>
<dbReference type="SUPFAM" id="SSF55729">
    <property type="entry name" value="Acyl-CoA N-acyltransferases (Nat)"/>
    <property type="match status" value="1"/>
</dbReference>
<dbReference type="Proteomes" id="UP000291949">
    <property type="component" value="Unassembled WGS sequence"/>
</dbReference>
<comment type="caution">
    <text evidence="3">The sequence shown here is derived from an EMBL/GenBank/DDBJ whole genome shotgun (WGS) entry which is preliminary data.</text>
</comment>
<dbReference type="RefSeq" id="WP_030059140.1">
    <property type="nucleotide sequence ID" value="NZ_AP014956.1"/>
</dbReference>
<evidence type="ECO:0000313" key="3">
    <source>
        <dbReference type="EMBL" id="NMK97133.1"/>
    </source>
</evidence>
<dbReference type="GO" id="GO:0016747">
    <property type="term" value="F:acyltransferase activity, transferring groups other than amino-acyl groups"/>
    <property type="evidence" value="ECO:0007669"/>
    <property type="project" value="InterPro"/>
</dbReference>
<name>A0A7X9W9H7_STACP</name>
<dbReference type="InterPro" id="IPR000182">
    <property type="entry name" value="GNAT_dom"/>
</dbReference>
<gene>
    <name evidence="4" type="ORF">EQ811_00835</name>
    <name evidence="3" type="ORF">HHM13_03330</name>
    <name evidence="2" type="ORF">HHM24_04195</name>
</gene>
<dbReference type="PANTHER" id="PTHR43072:SF58">
    <property type="entry name" value="N-ACETYLTRANSFERASE DOMAIN-CONTAINING PROTEIN"/>
    <property type="match status" value="1"/>
</dbReference>
<dbReference type="EMBL" id="JABBLX010000006">
    <property type="protein sequence ID" value="NMK97133.1"/>
    <property type="molecule type" value="Genomic_DNA"/>
</dbReference>
<evidence type="ECO:0000259" key="1">
    <source>
        <dbReference type="PROSITE" id="PS51186"/>
    </source>
</evidence>
<dbReference type="Proteomes" id="UP000550736">
    <property type="component" value="Unassembled WGS sequence"/>
</dbReference>
<reference evidence="4 5" key="1">
    <citation type="journal article" date="2019" name="Sci. Transl. Med.">
        <title>Quorum sensing between bacterial species on the skin protects against epidermal injury in atopic dermatitis.</title>
        <authorList>
            <person name="Williams M.R."/>
        </authorList>
    </citation>
    <scope>NUCLEOTIDE SEQUENCE [LARGE SCALE GENOMIC DNA]</scope>
    <source>
        <strain evidence="4 5">H8</strain>
    </source>
</reference>
<dbReference type="PANTHER" id="PTHR43072">
    <property type="entry name" value="N-ACETYLTRANSFERASE"/>
    <property type="match status" value="1"/>
</dbReference>
<feature type="domain" description="N-acetyltransferase" evidence="1">
    <location>
        <begin position="4"/>
        <end position="151"/>
    </location>
</feature>
<dbReference type="EMBL" id="SCHC01000001">
    <property type="protein sequence ID" value="TBW77648.1"/>
    <property type="molecule type" value="Genomic_DNA"/>
</dbReference>
<dbReference type="AlphaFoldDB" id="A0A7X9W9H7"/>
<proteinExistence type="predicted"/>
<evidence type="ECO:0000313" key="5">
    <source>
        <dbReference type="Proteomes" id="UP000291949"/>
    </source>
</evidence>
<keyword evidence="3" id="KW-0808">Transferase</keyword>
<dbReference type="Pfam" id="PF00583">
    <property type="entry name" value="Acetyltransf_1"/>
    <property type="match status" value="1"/>
</dbReference>
<sequence length="151" mass="17701">MKKMTLEDESWINEIARIHEHLISENEFNYQVTSTSMALRYEMIISRLKYANDIILINEHAGSLKGFIWAHYEPQLKIVQIEVLYVKPDFRRQGIASKLKRDIEQWANSMDAISIESTVNKENNDMVKLNENLGYQTSHLKMSKKLKGKNE</sequence>
<dbReference type="InterPro" id="IPR016181">
    <property type="entry name" value="Acyl_CoA_acyltransferase"/>
</dbReference>
<dbReference type="Gene3D" id="3.40.630.30">
    <property type="match status" value="1"/>
</dbReference>
<dbReference type="CDD" id="cd04301">
    <property type="entry name" value="NAT_SF"/>
    <property type="match status" value="1"/>
</dbReference>
<evidence type="ECO:0000313" key="4">
    <source>
        <dbReference type="EMBL" id="TBW77648.1"/>
    </source>
</evidence>
<dbReference type="Proteomes" id="UP000538955">
    <property type="component" value="Unassembled WGS sequence"/>
</dbReference>
<protein>
    <submittedName>
        <fullName evidence="3">GNAT family N-acetyltransferase</fullName>
    </submittedName>
</protein>
<evidence type="ECO:0000313" key="2">
    <source>
        <dbReference type="EMBL" id="NMK53952.1"/>
    </source>
</evidence>
<dbReference type="PROSITE" id="PS51186">
    <property type="entry name" value="GNAT"/>
    <property type="match status" value="1"/>
</dbReference>